<dbReference type="EMBL" id="CP036268">
    <property type="protein sequence ID" value="QDT37509.1"/>
    <property type="molecule type" value="Genomic_DNA"/>
</dbReference>
<evidence type="ECO:0000256" key="7">
    <source>
        <dbReference type="HAMAP-Rule" id="MF_01337"/>
    </source>
</evidence>
<keyword evidence="4 7" id="KW-0689">Ribosomal protein</keyword>
<dbReference type="GO" id="GO:0006412">
    <property type="term" value="P:translation"/>
    <property type="evidence" value="ECO:0007669"/>
    <property type="project" value="UniProtKB-UniRule"/>
</dbReference>
<keyword evidence="2 7" id="KW-0699">rRNA-binding</keyword>
<dbReference type="CDD" id="cd00432">
    <property type="entry name" value="Ribosomal_L18_L5e"/>
    <property type="match status" value="1"/>
</dbReference>
<comment type="subunit">
    <text evidence="7">Part of the 50S ribosomal subunit; part of the 5S rRNA/L5/L18/L25 subcomplex. Contacts the 5S and 23S rRNAs.</text>
</comment>
<dbReference type="Pfam" id="PF00861">
    <property type="entry name" value="Ribosomal_L18p"/>
    <property type="match status" value="1"/>
</dbReference>
<evidence type="ECO:0000256" key="6">
    <source>
        <dbReference type="ARBA" id="ARBA00035197"/>
    </source>
</evidence>
<name>A0A517R0T4_9PLAN</name>
<comment type="similarity">
    <text evidence="1 7">Belongs to the universal ribosomal protein uL18 family.</text>
</comment>
<accession>A0A517R0T4</accession>
<gene>
    <name evidence="7 8" type="primary">rplR</name>
    <name evidence="8" type="ORF">Pan189_18890</name>
</gene>
<dbReference type="InterPro" id="IPR004389">
    <property type="entry name" value="Ribosomal_uL18_bac-type"/>
</dbReference>
<dbReference type="Proteomes" id="UP000317318">
    <property type="component" value="Chromosome"/>
</dbReference>
<keyword evidence="9" id="KW-1185">Reference proteome</keyword>
<protein>
    <recommendedName>
        <fullName evidence="6 7">Large ribosomal subunit protein uL18</fullName>
    </recommendedName>
</protein>
<dbReference type="RefSeq" id="WP_145363618.1">
    <property type="nucleotide sequence ID" value="NZ_CP036268.1"/>
</dbReference>
<organism evidence="8 9">
    <name type="scientific">Stratiformator vulcanicus</name>
    <dbReference type="NCBI Taxonomy" id="2527980"/>
    <lineage>
        <taxon>Bacteria</taxon>
        <taxon>Pseudomonadati</taxon>
        <taxon>Planctomycetota</taxon>
        <taxon>Planctomycetia</taxon>
        <taxon>Planctomycetales</taxon>
        <taxon>Planctomycetaceae</taxon>
        <taxon>Stratiformator</taxon>
    </lineage>
</organism>
<evidence type="ECO:0000256" key="5">
    <source>
        <dbReference type="ARBA" id="ARBA00023274"/>
    </source>
</evidence>
<comment type="function">
    <text evidence="7">This is one of the proteins that bind and probably mediate the attachment of the 5S RNA into the large ribosomal subunit, where it forms part of the central protuberance.</text>
</comment>
<dbReference type="InterPro" id="IPR057268">
    <property type="entry name" value="Ribosomal_L18"/>
</dbReference>
<reference evidence="8 9" key="1">
    <citation type="submission" date="2019-02" db="EMBL/GenBank/DDBJ databases">
        <title>Deep-cultivation of Planctomycetes and their phenomic and genomic characterization uncovers novel biology.</title>
        <authorList>
            <person name="Wiegand S."/>
            <person name="Jogler M."/>
            <person name="Boedeker C."/>
            <person name="Pinto D."/>
            <person name="Vollmers J."/>
            <person name="Rivas-Marin E."/>
            <person name="Kohn T."/>
            <person name="Peeters S.H."/>
            <person name="Heuer A."/>
            <person name="Rast P."/>
            <person name="Oberbeckmann S."/>
            <person name="Bunk B."/>
            <person name="Jeske O."/>
            <person name="Meyerdierks A."/>
            <person name="Storesund J.E."/>
            <person name="Kallscheuer N."/>
            <person name="Luecker S."/>
            <person name="Lage O.M."/>
            <person name="Pohl T."/>
            <person name="Merkel B.J."/>
            <person name="Hornburger P."/>
            <person name="Mueller R.-W."/>
            <person name="Bruemmer F."/>
            <person name="Labrenz M."/>
            <person name="Spormann A.M."/>
            <person name="Op den Camp H."/>
            <person name="Overmann J."/>
            <person name="Amann R."/>
            <person name="Jetten M.S.M."/>
            <person name="Mascher T."/>
            <person name="Medema M.H."/>
            <person name="Devos D.P."/>
            <person name="Kaster A.-K."/>
            <person name="Ovreas L."/>
            <person name="Rohde M."/>
            <person name="Galperin M.Y."/>
            <person name="Jogler C."/>
        </authorList>
    </citation>
    <scope>NUCLEOTIDE SEQUENCE [LARGE SCALE GENOMIC DNA]</scope>
    <source>
        <strain evidence="8 9">Pan189</strain>
    </source>
</reference>
<dbReference type="Gene3D" id="3.30.420.100">
    <property type="match status" value="1"/>
</dbReference>
<dbReference type="OrthoDB" id="9810939at2"/>
<dbReference type="HAMAP" id="MF_01337_B">
    <property type="entry name" value="Ribosomal_uL18_B"/>
    <property type="match status" value="1"/>
</dbReference>
<sequence length="123" mass="13529">MNTLKRSQKTTKRRTYRVRNRVRKDAHGRPRLSVFRSNRHIYAQIIDDVAGKTLVSASTVEPDIAGVGKFAGNIDAAQKVGKLLAERAKEHGITAAVFDRGSYRYHGRVAALADAARDGGLNV</sequence>
<keyword evidence="5 7" id="KW-0687">Ribonucleoprotein</keyword>
<dbReference type="PANTHER" id="PTHR12899:SF3">
    <property type="entry name" value="LARGE RIBOSOMAL SUBUNIT PROTEIN UL18M"/>
    <property type="match status" value="1"/>
</dbReference>
<dbReference type="NCBIfam" id="TIGR00060">
    <property type="entry name" value="L18_bact"/>
    <property type="match status" value="1"/>
</dbReference>
<evidence type="ECO:0000256" key="1">
    <source>
        <dbReference type="ARBA" id="ARBA00007116"/>
    </source>
</evidence>
<dbReference type="SUPFAM" id="SSF53137">
    <property type="entry name" value="Translational machinery components"/>
    <property type="match status" value="1"/>
</dbReference>
<dbReference type="GO" id="GO:0003735">
    <property type="term" value="F:structural constituent of ribosome"/>
    <property type="evidence" value="ECO:0007669"/>
    <property type="project" value="InterPro"/>
</dbReference>
<evidence type="ECO:0000256" key="2">
    <source>
        <dbReference type="ARBA" id="ARBA00022730"/>
    </source>
</evidence>
<keyword evidence="3 7" id="KW-0694">RNA-binding</keyword>
<dbReference type="FunFam" id="3.30.420.100:FF:000001">
    <property type="entry name" value="50S ribosomal protein L18"/>
    <property type="match status" value="1"/>
</dbReference>
<dbReference type="PANTHER" id="PTHR12899">
    <property type="entry name" value="39S RIBOSOMAL PROTEIN L18, MITOCHONDRIAL"/>
    <property type="match status" value="1"/>
</dbReference>
<dbReference type="InterPro" id="IPR005484">
    <property type="entry name" value="Ribosomal_uL18_bac/plant/anim"/>
</dbReference>
<evidence type="ECO:0000313" key="9">
    <source>
        <dbReference type="Proteomes" id="UP000317318"/>
    </source>
</evidence>
<dbReference type="GO" id="GO:0008097">
    <property type="term" value="F:5S rRNA binding"/>
    <property type="evidence" value="ECO:0007669"/>
    <property type="project" value="TreeGrafter"/>
</dbReference>
<dbReference type="AlphaFoldDB" id="A0A517R0T4"/>
<dbReference type="GO" id="GO:0022625">
    <property type="term" value="C:cytosolic large ribosomal subunit"/>
    <property type="evidence" value="ECO:0007669"/>
    <property type="project" value="TreeGrafter"/>
</dbReference>
<evidence type="ECO:0000256" key="3">
    <source>
        <dbReference type="ARBA" id="ARBA00022884"/>
    </source>
</evidence>
<evidence type="ECO:0000313" key="8">
    <source>
        <dbReference type="EMBL" id="QDT37509.1"/>
    </source>
</evidence>
<dbReference type="KEGG" id="svp:Pan189_18890"/>
<evidence type="ECO:0000256" key="4">
    <source>
        <dbReference type="ARBA" id="ARBA00022980"/>
    </source>
</evidence>
<proteinExistence type="inferred from homology"/>